<dbReference type="EMBL" id="FMAF01000003">
    <property type="protein sequence ID" value="SCB20805.1"/>
    <property type="molecule type" value="Genomic_DNA"/>
</dbReference>
<gene>
    <name evidence="11" type="ORF">GA0061101_103616</name>
</gene>
<reference evidence="11 12" key="1">
    <citation type="submission" date="2016-08" db="EMBL/GenBank/DDBJ databases">
        <authorList>
            <person name="Seilhamer J.J."/>
        </authorList>
    </citation>
    <scope>NUCLEOTIDE SEQUENCE [LARGE SCALE GENOMIC DNA]</scope>
    <source>
        <strain evidence="11 12">P1-7</strain>
    </source>
</reference>
<dbReference type="PANTHER" id="PTHR10815">
    <property type="entry name" value="METHYLATED-DNA--PROTEIN-CYSTEINE METHYLTRANSFERASE"/>
    <property type="match status" value="1"/>
</dbReference>
<evidence type="ECO:0000256" key="9">
    <source>
        <dbReference type="SAM" id="Phobius"/>
    </source>
</evidence>
<name>A0A1C3UZE4_9HYPH</name>
<sequence length="188" mass="20358">MNLMISSDALRAMHRAKATAISADILFYAVAGCALGSVLVARSATGVCAILLGDTAEELTADLARRFPRASLVSNEAAVKDDLAQVLRYLERPAESLHFTLDMRGTSFQRRVWEKLKAIPVGKTVSYMELARWVGPLANPRAVASACAANPIALAIPCHRVVRGNGDLAGYRWGIERKRVLIQKEALA</sequence>
<evidence type="ECO:0000256" key="2">
    <source>
        <dbReference type="ARBA" id="ARBA00008711"/>
    </source>
</evidence>
<evidence type="ECO:0000313" key="12">
    <source>
        <dbReference type="Proteomes" id="UP000199205"/>
    </source>
</evidence>
<feature type="domain" description="Methylated-DNA-[protein]-cysteine S-methyltransferase DNA binding" evidence="10">
    <location>
        <begin position="107"/>
        <end position="186"/>
    </location>
</feature>
<evidence type="ECO:0000256" key="1">
    <source>
        <dbReference type="ARBA" id="ARBA00001286"/>
    </source>
</evidence>
<dbReference type="GO" id="GO:0032259">
    <property type="term" value="P:methylation"/>
    <property type="evidence" value="ECO:0007669"/>
    <property type="project" value="UniProtKB-KW"/>
</dbReference>
<evidence type="ECO:0000256" key="6">
    <source>
        <dbReference type="ARBA" id="ARBA00022763"/>
    </source>
</evidence>
<dbReference type="Gene3D" id="1.10.10.10">
    <property type="entry name" value="Winged helix-like DNA-binding domain superfamily/Winged helix DNA-binding domain"/>
    <property type="match status" value="1"/>
</dbReference>
<dbReference type="Pfam" id="PF01035">
    <property type="entry name" value="DNA_binding_1"/>
    <property type="match status" value="1"/>
</dbReference>
<dbReference type="PANTHER" id="PTHR10815:SF14">
    <property type="entry name" value="BIFUNCTIONAL TRANSCRIPTIONAL ACTIVATOR_DNA REPAIR ENZYME ADA"/>
    <property type="match status" value="1"/>
</dbReference>
<keyword evidence="6" id="KW-0227">DNA damage</keyword>
<dbReference type="GO" id="GO:0006281">
    <property type="term" value="P:DNA repair"/>
    <property type="evidence" value="ECO:0007669"/>
    <property type="project" value="UniProtKB-KW"/>
</dbReference>
<evidence type="ECO:0000256" key="5">
    <source>
        <dbReference type="ARBA" id="ARBA00022679"/>
    </source>
</evidence>
<evidence type="ECO:0000256" key="3">
    <source>
        <dbReference type="ARBA" id="ARBA00011918"/>
    </source>
</evidence>
<accession>A0A1C3UZE4</accession>
<proteinExistence type="inferred from homology"/>
<dbReference type="InterPro" id="IPR036217">
    <property type="entry name" value="MethylDNA_cys_MeTrfase_DNAb"/>
</dbReference>
<dbReference type="AlphaFoldDB" id="A0A1C3UZE4"/>
<dbReference type="Proteomes" id="UP000199205">
    <property type="component" value="Unassembled WGS sequence"/>
</dbReference>
<keyword evidence="9" id="KW-0812">Transmembrane</keyword>
<dbReference type="OrthoDB" id="9802228at2"/>
<dbReference type="PROSITE" id="PS00374">
    <property type="entry name" value="MGMT"/>
    <property type="match status" value="1"/>
</dbReference>
<dbReference type="SUPFAM" id="SSF46767">
    <property type="entry name" value="Methylated DNA-protein cysteine methyltransferase, C-terminal domain"/>
    <property type="match status" value="1"/>
</dbReference>
<dbReference type="EC" id="2.1.1.63" evidence="3"/>
<comment type="catalytic activity">
    <reaction evidence="8">
        <text>a 6-O-methyl-2'-deoxyguanosine in DNA + L-cysteinyl-[protein] = S-methyl-L-cysteinyl-[protein] + a 2'-deoxyguanosine in DNA</text>
        <dbReference type="Rhea" id="RHEA:24000"/>
        <dbReference type="Rhea" id="RHEA-COMP:10131"/>
        <dbReference type="Rhea" id="RHEA-COMP:10132"/>
        <dbReference type="Rhea" id="RHEA-COMP:11367"/>
        <dbReference type="Rhea" id="RHEA-COMP:11368"/>
        <dbReference type="ChEBI" id="CHEBI:29950"/>
        <dbReference type="ChEBI" id="CHEBI:82612"/>
        <dbReference type="ChEBI" id="CHEBI:85445"/>
        <dbReference type="ChEBI" id="CHEBI:85448"/>
        <dbReference type="EC" id="2.1.1.63"/>
    </reaction>
</comment>
<dbReference type="NCBIfam" id="TIGR00589">
    <property type="entry name" value="ogt"/>
    <property type="match status" value="1"/>
</dbReference>
<dbReference type="Gene3D" id="3.30.160.70">
    <property type="entry name" value="Methylated DNA-protein cysteine methyltransferase domain"/>
    <property type="match status" value="1"/>
</dbReference>
<comment type="catalytic activity">
    <reaction evidence="1">
        <text>a 4-O-methyl-thymidine in DNA + L-cysteinyl-[protein] = a thymidine in DNA + S-methyl-L-cysteinyl-[protein]</text>
        <dbReference type="Rhea" id="RHEA:53428"/>
        <dbReference type="Rhea" id="RHEA-COMP:10131"/>
        <dbReference type="Rhea" id="RHEA-COMP:10132"/>
        <dbReference type="Rhea" id="RHEA-COMP:13555"/>
        <dbReference type="Rhea" id="RHEA-COMP:13556"/>
        <dbReference type="ChEBI" id="CHEBI:29950"/>
        <dbReference type="ChEBI" id="CHEBI:82612"/>
        <dbReference type="ChEBI" id="CHEBI:137386"/>
        <dbReference type="ChEBI" id="CHEBI:137387"/>
        <dbReference type="EC" id="2.1.1.63"/>
    </reaction>
</comment>
<evidence type="ECO:0000256" key="7">
    <source>
        <dbReference type="ARBA" id="ARBA00023204"/>
    </source>
</evidence>
<keyword evidence="7" id="KW-0234">DNA repair</keyword>
<dbReference type="InterPro" id="IPR036388">
    <property type="entry name" value="WH-like_DNA-bd_sf"/>
</dbReference>
<keyword evidence="9" id="KW-0472">Membrane</keyword>
<dbReference type="CDD" id="cd06445">
    <property type="entry name" value="ATase"/>
    <property type="match status" value="1"/>
</dbReference>
<keyword evidence="4 11" id="KW-0489">Methyltransferase</keyword>
<evidence type="ECO:0000259" key="10">
    <source>
        <dbReference type="Pfam" id="PF01035"/>
    </source>
</evidence>
<dbReference type="InterPro" id="IPR014048">
    <property type="entry name" value="MethylDNA_cys_MeTrfase_DNA-bd"/>
</dbReference>
<dbReference type="InterPro" id="IPR001497">
    <property type="entry name" value="MethylDNA_cys_MeTrfase_AS"/>
</dbReference>
<dbReference type="GO" id="GO:0003908">
    <property type="term" value="F:methylated-DNA-[protein]-cysteine S-methyltransferase activity"/>
    <property type="evidence" value="ECO:0007669"/>
    <property type="project" value="UniProtKB-EC"/>
</dbReference>
<dbReference type="InterPro" id="IPR036631">
    <property type="entry name" value="MGMT_N_sf"/>
</dbReference>
<evidence type="ECO:0000256" key="4">
    <source>
        <dbReference type="ARBA" id="ARBA00022603"/>
    </source>
</evidence>
<dbReference type="FunFam" id="1.10.10.10:FF:000214">
    <property type="entry name" value="Methylated-DNA--protein-cysteine methyltransferase"/>
    <property type="match status" value="1"/>
</dbReference>
<keyword evidence="9" id="KW-1133">Transmembrane helix</keyword>
<evidence type="ECO:0000313" key="11">
    <source>
        <dbReference type="EMBL" id="SCB20805.1"/>
    </source>
</evidence>
<feature type="transmembrane region" description="Helical" evidence="9">
    <location>
        <begin position="21"/>
        <end position="41"/>
    </location>
</feature>
<dbReference type="SUPFAM" id="SSF53155">
    <property type="entry name" value="Methylated DNA-protein cysteine methyltransferase domain"/>
    <property type="match status" value="1"/>
</dbReference>
<organism evidence="11 12">
    <name type="scientific">Rhizobium lusitanum</name>
    <dbReference type="NCBI Taxonomy" id="293958"/>
    <lineage>
        <taxon>Bacteria</taxon>
        <taxon>Pseudomonadati</taxon>
        <taxon>Pseudomonadota</taxon>
        <taxon>Alphaproteobacteria</taxon>
        <taxon>Hyphomicrobiales</taxon>
        <taxon>Rhizobiaceae</taxon>
        <taxon>Rhizobium/Agrobacterium group</taxon>
        <taxon>Rhizobium</taxon>
    </lineage>
</organism>
<comment type="similarity">
    <text evidence="2">Belongs to the MGMT family.</text>
</comment>
<dbReference type="RefSeq" id="WP_092573526.1">
    <property type="nucleotide sequence ID" value="NZ_FMAF01000003.1"/>
</dbReference>
<keyword evidence="5 11" id="KW-0808">Transferase</keyword>
<evidence type="ECO:0000256" key="8">
    <source>
        <dbReference type="ARBA" id="ARBA00049348"/>
    </source>
</evidence>
<protein>
    <recommendedName>
        <fullName evidence="3">methylated-DNA--[protein]-cysteine S-methyltransferase</fullName>
        <ecNumber evidence="3">2.1.1.63</ecNumber>
    </recommendedName>
</protein>